<proteinExistence type="predicted"/>
<dbReference type="Proteomes" id="UP001222932">
    <property type="component" value="Unassembled WGS sequence"/>
</dbReference>
<feature type="compositionally biased region" description="Pro residues" evidence="1">
    <location>
        <begin position="264"/>
        <end position="290"/>
    </location>
</feature>
<organism evidence="2 3">
    <name type="scientific">Cutaneotrichosporon spelunceum</name>
    <dbReference type="NCBI Taxonomy" id="1672016"/>
    <lineage>
        <taxon>Eukaryota</taxon>
        <taxon>Fungi</taxon>
        <taxon>Dikarya</taxon>
        <taxon>Basidiomycota</taxon>
        <taxon>Agaricomycotina</taxon>
        <taxon>Tremellomycetes</taxon>
        <taxon>Trichosporonales</taxon>
        <taxon>Trichosporonaceae</taxon>
        <taxon>Cutaneotrichosporon</taxon>
    </lineage>
</organism>
<feature type="region of interest" description="Disordered" evidence="1">
    <location>
        <begin position="204"/>
        <end position="290"/>
    </location>
</feature>
<evidence type="ECO:0000256" key="1">
    <source>
        <dbReference type="SAM" id="MobiDB-lite"/>
    </source>
</evidence>
<comment type="caution">
    <text evidence="2">The sequence shown here is derived from an EMBL/GenBank/DDBJ whole genome shotgun (WGS) entry which is preliminary data.</text>
</comment>
<protein>
    <recommendedName>
        <fullName evidence="4">SURP motif domain-containing protein</fullName>
    </recommendedName>
</protein>
<gene>
    <name evidence="2" type="ORF">CspeluHIS016_0801520</name>
</gene>
<feature type="region of interest" description="Disordered" evidence="1">
    <location>
        <begin position="65"/>
        <end position="87"/>
    </location>
</feature>
<feature type="region of interest" description="Disordered" evidence="1">
    <location>
        <begin position="1"/>
        <end position="22"/>
    </location>
</feature>
<dbReference type="EMBL" id="BTCM01000008">
    <property type="protein sequence ID" value="GMK59546.1"/>
    <property type="molecule type" value="Genomic_DNA"/>
</dbReference>
<feature type="compositionally biased region" description="Low complexity" evidence="1">
    <location>
        <begin position="236"/>
        <end position="248"/>
    </location>
</feature>
<feature type="compositionally biased region" description="Low complexity" evidence="1">
    <location>
        <begin position="75"/>
        <end position="87"/>
    </location>
</feature>
<dbReference type="AlphaFoldDB" id="A0AAD3TZ45"/>
<evidence type="ECO:0008006" key="4">
    <source>
        <dbReference type="Google" id="ProtNLM"/>
    </source>
</evidence>
<feature type="compositionally biased region" description="Basic residues" evidence="1">
    <location>
        <begin position="1"/>
        <end position="11"/>
    </location>
</feature>
<accession>A0AAD3TZ45</accession>
<reference evidence="2" key="2">
    <citation type="submission" date="2023-06" db="EMBL/GenBank/DDBJ databases">
        <authorList>
            <person name="Kobayashi Y."/>
            <person name="Kayamori A."/>
            <person name="Aoki K."/>
            <person name="Shiwa Y."/>
            <person name="Fujita N."/>
            <person name="Sugita T."/>
            <person name="Iwasaki W."/>
            <person name="Tanaka N."/>
            <person name="Takashima M."/>
        </authorList>
    </citation>
    <scope>NUCLEOTIDE SEQUENCE</scope>
    <source>
        <strain evidence="2">HIS016</strain>
    </source>
</reference>
<name>A0AAD3TZ45_9TREE</name>
<sequence length="290" mass="30643">MHKHRRQRRARAGPAGPPEVEVPPPAAYLRAYEAELGPGLGFRAIPWAGDAAVLADRHNLLHLLPELPPSPPPRSRSSSISSISSSWSVPSDAEDVFELSGDEVGLHAAARRRRWVDGLRAARLAEREAEDEREREQAEQDAADGRDESPPRDIAQLMAHTARTLAASPNAGQLAARIMARHAGDARFAFLRGRWEAAWARAKAEAAPVPGRSPGVALGGSRSGSAGLGGLGGYGSDNDSGSDNASSSPEPPQSLEDIPRPPHQDTPPPPPPEDIPPPPPGPPPPSPPGY</sequence>
<keyword evidence="3" id="KW-1185">Reference proteome</keyword>
<feature type="compositionally biased region" description="Gly residues" evidence="1">
    <location>
        <begin position="217"/>
        <end position="235"/>
    </location>
</feature>
<evidence type="ECO:0000313" key="2">
    <source>
        <dbReference type="EMBL" id="GMK59546.1"/>
    </source>
</evidence>
<reference evidence="2" key="1">
    <citation type="journal article" date="2023" name="BMC Genomics">
        <title>Chromosome-level genome assemblies of Cutaneotrichosporon spp. (Trichosporonales, Basidiomycota) reveal imbalanced evolution between nucleotide sequences and chromosome synteny.</title>
        <authorList>
            <person name="Kobayashi Y."/>
            <person name="Kayamori A."/>
            <person name="Aoki K."/>
            <person name="Shiwa Y."/>
            <person name="Matsutani M."/>
            <person name="Fujita N."/>
            <person name="Sugita T."/>
            <person name="Iwasaki W."/>
            <person name="Tanaka N."/>
            <person name="Takashima M."/>
        </authorList>
    </citation>
    <scope>NUCLEOTIDE SEQUENCE</scope>
    <source>
        <strain evidence="2">HIS016</strain>
    </source>
</reference>
<evidence type="ECO:0000313" key="3">
    <source>
        <dbReference type="Proteomes" id="UP001222932"/>
    </source>
</evidence>
<feature type="region of interest" description="Disordered" evidence="1">
    <location>
        <begin position="125"/>
        <end position="151"/>
    </location>
</feature>